<reference evidence="4 5" key="1">
    <citation type="journal article" date="2020" name="bioRxiv">
        <title>Sequence and annotation of 42 cannabis genomes reveals extensive copy number variation in cannabinoid synthesis and pathogen resistance genes.</title>
        <authorList>
            <person name="Mckernan K.J."/>
            <person name="Helbert Y."/>
            <person name="Kane L.T."/>
            <person name="Ebling H."/>
            <person name="Zhang L."/>
            <person name="Liu B."/>
            <person name="Eaton Z."/>
            <person name="Mclaughlin S."/>
            <person name="Kingan S."/>
            <person name="Baybayan P."/>
            <person name="Concepcion G."/>
            <person name="Jordan M."/>
            <person name="Riva A."/>
            <person name="Barbazuk W."/>
            <person name="Harkins T."/>
        </authorList>
    </citation>
    <scope>NUCLEOTIDE SEQUENCE [LARGE SCALE GENOMIC DNA]</scope>
    <source>
        <strain evidence="4 5">cv. Jamaican Lion 4</strain>
        <strain evidence="3">Father</strain>
        <strain evidence="2">Mother</strain>
        <tissue evidence="2">Leaf</tissue>
    </source>
</reference>
<feature type="compositionally biased region" description="Polar residues" evidence="1">
    <location>
        <begin position="1"/>
        <end position="14"/>
    </location>
</feature>
<dbReference type="EMBL" id="JAATIP010000229">
    <property type="protein sequence ID" value="KAF4357998.1"/>
    <property type="molecule type" value="Genomic_DNA"/>
</dbReference>
<proteinExistence type="predicted"/>
<keyword evidence="5" id="KW-1185">Reference proteome</keyword>
<gene>
    <name evidence="2" type="ORF">F8388_008506</name>
    <name evidence="3" type="ORF">G4B88_014837</name>
</gene>
<evidence type="ECO:0000313" key="2">
    <source>
        <dbReference type="EMBL" id="KAF4357998.1"/>
    </source>
</evidence>
<dbReference type="PANTHER" id="PTHR47481:SF28">
    <property type="entry name" value="RETROTRANSPOSON COPIA-LIKE N-TERMINAL DOMAIN-CONTAINING PROTEIN"/>
    <property type="match status" value="1"/>
</dbReference>
<evidence type="ECO:0000313" key="4">
    <source>
        <dbReference type="Proteomes" id="UP000525078"/>
    </source>
</evidence>
<feature type="region of interest" description="Disordered" evidence="1">
    <location>
        <begin position="1"/>
        <end position="31"/>
    </location>
</feature>
<dbReference type="AlphaFoldDB" id="A0A7J6EHU8"/>
<organism evidence="2 4">
    <name type="scientific">Cannabis sativa</name>
    <name type="common">Hemp</name>
    <name type="synonym">Marijuana</name>
    <dbReference type="NCBI Taxonomy" id="3483"/>
    <lineage>
        <taxon>Eukaryota</taxon>
        <taxon>Viridiplantae</taxon>
        <taxon>Streptophyta</taxon>
        <taxon>Embryophyta</taxon>
        <taxon>Tracheophyta</taxon>
        <taxon>Spermatophyta</taxon>
        <taxon>Magnoliopsida</taxon>
        <taxon>eudicotyledons</taxon>
        <taxon>Gunneridae</taxon>
        <taxon>Pentapetalae</taxon>
        <taxon>rosids</taxon>
        <taxon>fabids</taxon>
        <taxon>Rosales</taxon>
        <taxon>Cannabaceae</taxon>
        <taxon>Cannabis</taxon>
    </lineage>
</organism>
<dbReference type="Proteomes" id="UP000525078">
    <property type="component" value="Unassembled WGS sequence"/>
</dbReference>
<sequence>MASPGDSSVNNARSQAVDAPPPAPAPAPAAPALPAPLLQPLAPITIRLDRDNYPYWRSQVVPAVRAHDLDGFIFGTRPCPPQFLDAPVEPNPNILQQVNPLFTVWVRTDQAILSWLLNSISEAMLDHVLRYRQTQAEHLVFVAVVVDEAVVIKIVWCVNYATSLDTLLSSATTALI</sequence>
<feature type="compositionally biased region" description="Pro residues" evidence="1">
    <location>
        <begin position="19"/>
        <end position="31"/>
    </location>
</feature>
<name>A0A7J6EHU8_CANSA</name>
<evidence type="ECO:0000313" key="5">
    <source>
        <dbReference type="Proteomes" id="UP000583929"/>
    </source>
</evidence>
<evidence type="ECO:0008006" key="6">
    <source>
        <dbReference type="Google" id="ProtNLM"/>
    </source>
</evidence>
<comment type="caution">
    <text evidence="2">The sequence shown here is derived from an EMBL/GenBank/DDBJ whole genome shotgun (WGS) entry which is preliminary data.</text>
</comment>
<dbReference type="PANTHER" id="PTHR47481">
    <property type="match status" value="1"/>
</dbReference>
<accession>A0A7J6EHU8</accession>
<evidence type="ECO:0000313" key="3">
    <source>
        <dbReference type="EMBL" id="KAF4404381.1"/>
    </source>
</evidence>
<evidence type="ECO:0000256" key="1">
    <source>
        <dbReference type="SAM" id="MobiDB-lite"/>
    </source>
</evidence>
<dbReference type="Proteomes" id="UP000583929">
    <property type="component" value="Unassembled WGS sequence"/>
</dbReference>
<protein>
    <recommendedName>
        <fullName evidence="6">Retrotransposon Copia-like N-terminal domain-containing protein</fullName>
    </recommendedName>
</protein>
<dbReference type="EMBL" id="JAATIQ010000002">
    <property type="protein sequence ID" value="KAF4404381.1"/>
    <property type="molecule type" value="Genomic_DNA"/>
</dbReference>